<evidence type="ECO:0000256" key="1">
    <source>
        <dbReference type="SAM" id="MobiDB-lite"/>
    </source>
</evidence>
<feature type="region of interest" description="Disordered" evidence="1">
    <location>
        <begin position="29"/>
        <end position="99"/>
    </location>
</feature>
<accession>A0A091DVV5</accession>
<reference evidence="2 3" key="1">
    <citation type="submission" date="2013-11" db="EMBL/GenBank/DDBJ databases">
        <title>The Damaraland mole rat (Fukomys damarensis) genome and evolution of African mole rats.</title>
        <authorList>
            <person name="Gladyshev V.N."/>
            <person name="Fang X."/>
        </authorList>
    </citation>
    <scope>NUCLEOTIDE SEQUENCE [LARGE SCALE GENOMIC DNA]</scope>
    <source>
        <tissue evidence="2">Liver</tissue>
    </source>
</reference>
<evidence type="ECO:0000313" key="3">
    <source>
        <dbReference type="Proteomes" id="UP000028990"/>
    </source>
</evidence>
<dbReference type="AlphaFoldDB" id="A0A091DVV5"/>
<dbReference type="EMBL" id="KN123054">
    <property type="protein sequence ID" value="KFO26941.1"/>
    <property type="molecule type" value="Genomic_DNA"/>
</dbReference>
<feature type="compositionally biased region" description="Polar residues" evidence="1">
    <location>
        <begin position="184"/>
        <end position="199"/>
    </location>
</feature>
<feature type="compositionally biased region" description="Basic and acidic residues" evidence="1">
    <location>
        <begin position="121"/>
        <end position="147"/>
    </location>
</feature>
<feature type="compositionally biased region" description="Basic and acidic residues" evidence="1">
    <location>
        <begin position="211"/>
        <end position="223"/>
    </location>
</feature>
<protein>
    <submittedName>
        <fullName evidence="2">Eukaryotic translation initiation factor 4B</fullName>
    </submittedName>
</protein>
<proteinExistence type="predicted"/>
<gene>
    <name evidence="2" type="ORF">H920_11658</name>
</gene>
<feature type="compositionally biased region" description="Low complexity" evidence="1">
    <location>
        <begin position="77"/>
        <end position="88"/>
    </location>
</feature>
<feature type="region of interest" description="Disordered" evidence="1">
    <location>
        <begin position="121"/>
        <end position="224"/>
    </location>
</feature>
<keyword evidence="2" id="KW-0396">Initiation factor</keyword>
<keyword evidence="2" id="KW-0648">Protein biosynthesis</keyword>
<evidence type="ECO:0000313" key="2">
    <source>
        <dbReference type="EMBL" id="KFO26941.1"/>
    </source>
</evidence>
<dbReference type="Proteomes" id="UP000028990">
    <property type="component" value="Unassembled WGS sequence"/>
</dbReference>
<sequence length="321" mass="35496">MGIGMAHTRIWIDMRTEITMMTEAADYDKGYDKGSSRVGRGRRPFGSGYHRVKPAMKTAMTDGMICPGSTPKEDDSSASTSQSSRAASNFGGSKPADTAAREREVVEWLQLDQEKLQRQLDESKLEDSLGRDTHAGSETQEGERSRTGSESSQTGPQPHLAEPLKVMPAPPPKENAWVKRRSNLPAQPQSSDTEQQSPISGGGKVAPVQPSEERPPMKEENKIDSMSIQKAKLRTPAAVQEMEGAKTTGRSWIGKLAKRIKTLDLQLSQRNLRKIQPPGSVLHASMLLFLQMVKMKMKEKTMMSRPLYPVLSPRLSPSWNI</sequence>
<name>A0A091DVV5_FUKDA</name>
<dbReference type="GO" id="GO:0003743">
    <property type="term" value="F:translation initiation factor activity"/>
    <property type="evidence" value="ECO:0007669"/>
    <property type="project" value="UniProtKB-KW"/>
</dbReference>
<keyword evidence="3" id="KW-1185">Reference proteome</keyword>
<organism evidence="2 3">
    <name type="scientific">Fukomys damarensis</name>
    <name type="common">Damaraland mole rat</name>
    <name type="synonym">Cryptomys damarensis</name>
    <dbReference type="NCBI Taxonomy" id="885580"/>
    <lineage>
        <taxon>Eukaryota</taxon>
        <taxon>Metazoa</taxon>
        <taxon>Chordata</taxon>
        <taxon>Craniata</taxon>
        <taxon>Vertebrata</taxon>
        <taxon>Euteleostomi</taxon>
        <taxon>Mammalia</taxon>
        <taxon>Eutheria</taxon>
        <taxon>Euarchontoglires</taxon>
        <taxon>Glires</taxon>
        <taxon>Rodentia</taxon>
        <taxon>Hystricomorpha</taxon>
        <taxon>Bathyergidae</taxon>
        <taxon>Fukomys</taxon>
    </lineage>
</organism>